<accession>A0A2P5EAT6</accession>
<keyword evidence="4" id="KW-0539">Nucleus</keyword>
<gene>
    <name evidence="7" type="ORF">TorRG33x02_216090</name>
</gene>
<organism evidence="7 8">
    <name type="scientific">Trema orientale</name>
    <name type="common">Charcoal tree</name>
    <name type="synonym">Celtis orientalis</name>
    <dbReference type="NCBI Taxonomy" id="63057"/>
    <lineage>
        <taxon>Eukaryota</taxon>
        <taxon>Viridiplantae</taxon>
        <taxon>Streptophyta</taxon>
        <taxon>Embryophyta</taxon>
        <taxon>Tracheophyta</taxon>
        <taxon>Spermatophyta</taxon>
        <taxon>Magnoliopsida</taxon>
        <taxon>eudicotyledons</taxon>
        <taxon>Gunneridae</taxon>
        <taxon>Pentapetalae</taxon>
        <taxon>rosids</taxon>
        <taxon>fabids</taxon>
        <taxon>Rosales</taxon>
        <taxon>Cannabaceae</taxon>
        <taxon>Trema</taxon>
    </lineage>
</organism>
<dbReference type="InterPro" id="IPR006447">
    <property type="entry name" value="Myb_dom_plants"/>
</dbReference>
<evidence type="ECO:0000256" key="3">
    <source>
        <dbReference type="ARBA" id="ARBA00023163"/>
    </source>
</evidence>
<dbReference type="AlphaFoldDB" id="A0A2P5EAT6"/>
<dbReference type="Gene3D" id="1.10.10.60">
    <property type="entry name" value="Homeodomain-like"/>
    <property type="match status" value="1"/>
</dbReference>
<dbReference type="InterPro" id="IPR017930">
    <property type="entry name" value="Myb_dom"/>
</dbReference>
<evidence type="ECO:0000256" key="4">
    <source>
        <dbReference type="ARBA" id="ARBA00023242"/>
    </source>
</evidence>
<dbReference type="PROSITE" id="PS51294">
    <property type="entry name" value="HTH_MYB"/>
    <property type="match status" value="1"/>
</dbReference>
<evidence type="ECO:0000256" key="1">
    <source>
        <dbReference type="ARBA" id="ARBA00004123"/>
    </source>
</evidence>
<dbReference type="PANTHER" id="PTHR31314">
    <property type="entry name" value="MYB FAMILY TRANSCRIPTION FACTOR PHL7-LIKE"/>
    <property type="match status" value="1"/>
</dbReference>
<reference evidence="8" key="1">
    <citation type="submission" date="2016-06" db="EMBL/GenBank/DDBJ databases">
        <title>Parallel loss of symbiosis genes in relatives of nitrogen-fixing non-legume Parasponia.</title>
        <authorList>
            <person name="Van Velzen R."/>
            <person name="Holmer R."/>
            <person name="Bu F."/>
            <person name="Rutten L."/>
            <person name="Van Zeijl A."/>
            <person name="Liu W."/>
            <person name="Santuari L."/>
            <person name="Cao Q."/>
            <person name="Sharma T."/>
            <person name="Shen D."/>
            <person name="Roswanjaya Y."/>
            <person name="Wardhani T."/>
            <person name="Kalhor M.S."/>
            <person name="Jansen J."/>
            <person name="Van den Hoogen J."/>
            <person name="Gungor B."/>
            <person name="Hartog M."/>
            <person name="Hontelez J."/>
            <person name="Verver J."/>
            <person name="Yang W.-C."/>
            <person name="Schijlen E."/>
            <person name="Repin R."/>
            <person name="Schilthuizen M."/>
            <person name="Schranz E."/>
            <person name="Heidstra R."/>
            <person name="Miyata K."/>
            <person name="Fedorova E."/>
            <person name="Kohlen W."/>
            <person name="Bisseling T."/>
            <person name="Smit S."/>
            <person name="Geurts R."/>
        </authorList>
    </citation>
    <scope>NUCLEOTIDE SEQUENCE [LARGE SCALE GENOMIC DNA]</scope>
    <source>
        <strain evidence="8">cv. RG33-2</strain>
    </source>
</reference>
<dbReference type="FunFam" id="1.10.10.60:FF:000002">
    <property type="entry name" value="Myb family transcription factor"/>
    <property type="match status" value="1"/>
</dbReference>
<dbReference type="PANTHER" id="PTHR31314:SF84">
    <property type="entry name" value="HOMEODOMAIN-LIKE SUPERFAMILY PROTEIN-RELATED"/>
    <property type="match status" value="1"/>
</dbReference>
<evidence type="ECO:0000313" key="7">
    <source>
        <dbReference type="EMBL" id="PON82600.1"/>
    </source>
</evidence>
<evidence type="ECO:0000313" key="8">
    <source>
        <dbReference type="Proteomes" id="UP000237000"/>
    </source>
</evidence>
<protein>
    <submittedName>
        <fullName evidence="7">Octamer-binding transcription factor</fullName>
    </submittedName>
</protein>
<comment type="caution">
    <text evidence="7">The sequence shown here is derived from an EMBL/GenBank/DDBJ whole genome shotgun (WGS) entry which is preliminary data.</text>
</comment>
<evidence type="ECO:0000259" key="6">
    <source>
        <dbReference type="PROSITE" id="PS51294"/>
    </source>
</evidence>
<dbReference type="Proteomes" id="UP000237000">
    <property type="component" value="Unassembled WGS sequence"/>
</dbReference>
<feature type="region of interest" description="Disordered" evidence="5">
    <location>
        <begin position="281"/>
        <end position="302"/>
    </location>
</feature>
<proteinExistence type="predicted"/>
<feature type="compositionally biased region" description="Polar residues" evidence="5">
    <location>
        <begin position="293"/>
        <end position="302"/>
    </location>
</feature>
<dbReference type="InterPro" id="IPR009057">
    <property type="entry name" value="Homeodomain-like_sf"/>
</dbReference>
<feature type="domain" description="HTH myb-type" evidence="6">
    <location>
        <begin position="69"/>
        <end position="129"/>
    </location>
</feature>
<dbReference type="EMBL" id="JXTC01000191">
    <property type="protein sequence ID" value="PON82600.1"/>
    <property type="molecule type" value="Genomic_DNA"/>
</dbReference>
<feature type="compositionally biased region" description="Polar residues" evidence="5">
    <location>
        <begin position="8"/>
        <end position="45"/>
    </location>
</feature>
<dbReference type="GO" id="GO:0003700">
    <property type="term" value="F:DNA-binding transcription factor activity"/>
    <property type="evidence" value="ECO:0007669"/>
    <property type="project" value="InterPro"/>
</dbReference>
<dbReference type="InParanoid" id="A0A2P5EAT6"/>
<dbReference type="GO" id="GO:0003677">
    <property type="term" value="F:DNA binding"/>
    <property type="evidence" value="ECO:0007669"/>
    <property type="project" value="InterPro"/>
</dbReference>
<dbReference type="GO" id="GO:0005634">
    <property type="term" value="C:nucleus"/>
    <property type="evidence" value="ECO:0007669"/>
    <property type="project" value="UniProtKB-SubCell"/>
</dbReference>
<keyword evidence="8" id="KW-1185">Reference proteome</keyword>
<dbReference type="Pfam" id="PF00249">
    <property type="entry name" value="Myb_DNA-binding"/>
    <property type="match status" value="1"/>
</dbReference>
<keyword evidence="3" id="KW-0804">Transcription</keyword>
<feature type="region of interest" description="Disordered" evidence="5">
    <location>
        <begin position="1"/>
        <end position="57"/>
    </location>
</feature>
<name>A0A2P5EAT6_TREOI</name>
<evidence type="ECO:0000256" key="2">
    <source>
        <dbReference type="ARBA" id="ARBA00023015"/>
    </source>
</evidence>
<sequence length="350" mass="39951">MVKEADDNYQQSPLEGYSLASSFENGEQHPQSPKSCIRSPSSNSQRRMDHHDNLTEISLKSPVVRPYMRSKMPRLRWTPDLHRCFVHAVERLGGEDRATPKMVLQIMDVKGLTISHVKSHLQMYRSMKHEQLIQATMAAKENDKAVVFQHSKYSHLDTNVNICQQNYFQENNICHGLANFSVPYQNYGACNREEELDLKINIPGQWKDKQDMRNGKKVIMRESSLCSEVSSKRWEYWEQKPNSYIIFKDLLKRCTAHHEESIINEKEKDQSLLLNRSASMKGNHHKLEDNKAGQISSSSTTNTTAKRVLDDAAVSLSLNSNTNSRLLWLTKAGSGTNSDANDVSLELTLA</sequence>
<dbReference type="InterPro" id="IPR001005">
    <property type="entry name" value="SANT/Myb"/>
</dbReference>
<dbReference type="InterPro" id="IPR046955">
    <property type="entry name" value="PHR1-like"/>
</dbReference>
<keyword evidence="2" id="KW-0805">Transcription regulation</keyword>
<dbReference type="SUPFAM" id="SSF46689">
    <property type="entry name" value="Homeodomain-like"/>
    <property type="match status" value="1"/>
</dbReference>
<comment type="subcellular location">
    <subcellularLocation>
        <location evidence="1">Nucleus</location>
    </subcellularLocation>
</comment>
<dbReference type="OrthoDB" id="551907at2759"/>
<evidence type="ECO:0000256" key="5">
    <source>
        <dbReference type="SAM" id="MobiDB-lite"/>
    </source>
</evidence>
<dbReference type="NCBIfam" id="TIGR01557">
    <property type="entry name" value="myb_SHAQKYF"/>
    <property type="match status" value="1"/>
</dbReference>
<dbReference type="STRING" id="63057.A0A2P5EAT6"/>